<dbReference type="GO" id="GO:1904262">
    <property type="term" value="P:negative regulation of TORC1 signaling"/>
    <property type="evidence" value="ECO:0007669"/>
    <property type="project" value="TreeGrafter"/>
</dbReference>
<evidence type="ECO:0008006" key="4">
    <source>
        <dbReference type="Google" id="ProtNLM"/>
    </source>
</evidence>
<sequence length="679" mass="74499">MLSQEASSHSMKHDSETLDAESSFHAIGIAFVVDRVGKGASMVLRYPTSPLSEGVEDLFFKLPPRQMAKLFRPKPALCGKPMTLSVGSTFFCCFATLMDESSQENGTTPAEKGQANESSSPAASSNNDLILFSVIVALASKRPSSCVPITGWYEDSLTQSAGTRPAINNSGTGNSRNTSQTLLSVRRVHLSLARLCRVLEREERRCKYVSSQTHQFHLTRQDLKSKWLRARPSSDDVGAAISTASSTTNSPVSVASKGHRRHRSSSYIERSTNMSSEGSGAGGNSAFQNSEEFQQEYLDIIMAETYARAGSDTDDNTTKQYYHGNLARELVQVFHALGRNDISFPATPAALISGRRGIVFINRHLATFIEAVSSLDVVHGSTNLDSRSNVLPYHTILFPHASAEELLEALSLSSSGPPRTLHLLLQVIHPQKSLTDAALEANIPLQSTLDLANYLIEQGACVASGVLLPSSRLACRPVSIIPKISLAFAQIFGDNLQVHHLLAYLTKNNRTFGNAMTAWRTSPDDSWIREKLEASALTMVNKRSTCNFRRDTGNNDLNPVEDLLFEMVVWLCANNVLVQLEEYLLVTTANATIGTNTIVEGEATEDFKHSERKTDSSLRLDRISDECLFTEMFDAGLLNGKSLISCSWETGLDMQRLRAFALAHPQVRIAVRAPQHMKV</sequence>
<dbReference type="EMBL" id="BDSP01000127">
    <property type="protein sequence ID" value="GAX18356.1"/>
    <property type="molecule type" value="Genomic_DNA"/>
</dbReference>
<dbReference type="InterPro" id="IPR005365">
    <property type="entry name" value="Npr3"/>
</dbReference>
<dbReference type="AlphaFoldDB" id="A0A1Z5JWW0"/>
<name>A0A1Z5JWW0_FISSO</name>
<dbReference type="GO" id="GO:0010508">
    <property type="term" value="P:positive regulation of autophagy"/>
    <property type="evidence" value="ECO:0007669"/>
    <property type="project" value="TreeGrafter"/>
</dbReference>
<dbReference type="InParanoid" id="A0A1Z5JWW0"/>
<evidence type="ECO:0000256" key="1">
    <source>
        <dbReference type="SAM" id="MobiDB-lite"/>
    </source>
</evidence>
<dbReference type="GO" id="GO:0034198">
    <property type="term" value="P:cellular response to amino acid starvation"/>
    <property type="evidence" value="ECO:0007669"/>
    <property type="project" value="TreeGrafter"/>
</dbReference>
<dbReference type="GO" id="GO:1990130">
    <property type="term" value="C:GATOR1 complex"/>
    <property type="evidence" value="ECO:0007669"/>
    <property type="project" value="TreeGrafter"/>
</dbReference>
<feature type="region of interest" description="Disordered" evidence="1">
    <location>
        <begin position="242"/>
        <end position="286"/>
    </location>
</feature>
<comment type="caution">
    <text evidence="2">The sequence shown here is derived from an EMBL/GenBank/DDBJ whole genome shotgun (WGS) entry which is preliminary data.</text>
</comment>
<dbReference type="GO" id="GO:0038202">
    <property type="term" value="P:TORC1 signaling"/>
    <property type="evidence" value="ECO:0007669"/>
    <property type="project" value="TreeGrafter"/>
</dbReference>
<dbReference type="PANTHER" id="PTHR13153:SF5">
    <property type="entry name" value="GATOR COMPLEX PROTEIN NPRL3"/>
    <property type="match status" value="1"/>
</dbReference>
<evidence type="ECO:0000313" key="2">
    <source>
        <dbReference type="EMBL" id="GAX18356.1"/>
    </source>
</evidence>
<protein>
    <recommendedName>
        <fullName evidence="4">Nitrogen permease regulator 3</fullName>
    </recommendedName>
</protein>
<accession>A0A1Z5JWW0</accession>
<proteinExistence type="predicted"/>
<reference evidence="2 3" key="1">
    <citation type="journal article" date="2015" name="Plant Cell">
        <title>Oil accumulation by the oleaginous diatom Fistulifera solaris as revealed by the genome and transcriptome.</title>
        <authorList>
            <person name="Tanaka T."/>
            <person name="Maeda Y."/>
            <person name="Veluchamy A."/>
            <person name="Tanaka M."/>
            <person name="Abida H."/>
            <person name="Marechal E."/>
            <person name="Bowler C."/>
            <person name="Muto M."/>
            <person name="Sunaga Y."/>
            <person name="Tanaka M."/>
            <person name="Yoshino T."/>
            <person name="Taniguchi T."/>
            <person name="Fukuda Y."/>
            <person name="Nemoto M."/>
            <person name="Matsumoto M."/>
            <person name="Wong P.S."/>
            <person name="Aburatani S."/>
            <person name="Fujibuchi W."/>
        </authorList>
    </citation>
    <scope>NUCLEOTIDE SEQUENCE [LARGE SCALE GENOMIC DNA]</scope>
    <source>
        <strain evidence="2 3">JPCC DA0580</strain>
    </source>
</reference>
<feature type="region of interest" description="Disordered" evidence="1">
    <location>
        <begin position="103"/>
        <end position="123"/>
    </location>
</feature>
<dbReference type="Proteomes" id="UP000198406">
    <property type="component" value="Unassembled WGS sequence"/>
</dbReference>
<organism evidence="2 3">
    <name type="scientific">Fistulifera solaris</name>
    <name type="common">Oleaginous diatom</name>
    <dbReference type="NCBI Taxonomy" id="1519565"/>
    <lineage>
        <taxon>Eukaryota</taxon>
        <taxon>Sar</taxon>
        <taxon>Stramenopiles</taxon>
        <taxon>Ochrophyta</taxon>
        <taxon>Bacillariophyta</taxon>
        <taxon>Bacillariophyceae</taxon>
        <taxon>Bacillariophycidae</taxon>
        <taxon>Naviculales</taxon>
        <taxon>Naviculaceae</taxon>
        <taxon>Fistulifera</taxon>
    </lineage>
</organism>
<keyword evidence="3" id="KW-1185">Reference proteome</keyword>
<dbReference type="PANTHER" id="PTHR13153">
    <property type="entry name" value="CGTHBA PROTEIN -14 GENE PROTEIN"/>
    <property type="match status" value="1"/>
</dbReference>
<evidence type="ECO:0000313" key="3">
    <source>
        <dbReference type="Proteomes" id="UP000198406"/>
    </source>
</evidence>
<feature type="compositionally biased region" description="Polar residues" evidence="1">
    <location>
        <begin position="265"/>
        <end position="274"/>
    </location>
</feature>
<dbReference type="OrthoDB" id="18648at2759"/>
<gene>
    <name evidence="2" type="ORF">FisN_23Hh250</name>
</gene>